<protein>
    <submittedName>
        <fullName evidence="2">Rifin PIR protein, putative</fullName>
    </submittedName>
</protein>
<evidence type="ECO:0000313" key="3">
    <source>
        <dbReference type="Proteomes" id="UP000240500"/>
    </source>
</evidence>
<evidence type="ECO:0000256" key="1">
    <source>
        <dbReference type="SAM" id="SignalP"/>
    </source>
</evidence>
<reference evidence="2 3" key="1">
    <citation type="submission" date="2016-09" db="EMBL/GenBank/DDBJ databases">
        <authorList>
            <consortium name="Pathogen Informatics"/>
        </authorList>
    </citation>
    <scope>NUCLEOTIDE SEQUENCE [LARGE SCALE GENOMIC DNA]</scope>
</reference>
<feature type="chain" id="PRO_5015110853" evidence="1">
    <location>
        <begin position="27"/>
        <end position="97"/>
    </location>
</feature>
<evidence type="ECO:0000313" key="2">
    <source>
        <dbReference type="EMBL" id="SOV84197.1"/>
    </source>
</evidence>
<dbReference type="Pfam" id="PF02009">
    <property type="entry name" value="RIFIN"/>
    <property type="match status" value="1"/>
</dbReference>
<feature type="signal peptide" evidence="1">
    <location>
        <begin position="1"/>
        <end position="26"/>
    </location>
</feature>
<sequence length="97" mass="11461">MKLHYSNILLFAFLLNILVTLYQVHNNNEPYVTTRHTAISTSRVLSEDDTQSSIYDNDADMKSVKEHFDRQTSQRLREYDERLQENAKNIKKNVIKT</sequence>
<organism evidence="2 3">
    <name type="scientific">Plasmodium reichenowi</name>
    <dbReference type="NCBI Taxonomy" id="5854"/>
    <lineage>
        <taxon>Eukaryota</taxon>
        <taxon>Sar</taxon>
        <taxon>Alveolata</taxon>
        <taxon>Apicomplexa</taxon>
        <taxon>Aconoidasida</taxon>
        <taxon>Haemosporida</taxon>
        <taxon>Plasmodiidae</taxon>
        <taxon>Plasmodium</taxon>
        <taxon>Plasmodium (Laverania)</taxon>
    </lineage>
</organism>
<dbReference type="EMBL" id="OFAE01000030">
    <property type="protein sequence ID" value="SOV84197.1"/>
    <property type="molecule type" value="Genomic_DNA"/>
</dbReference>
<dbReference type="Proteomes" id="UP000240500">
    <property type="component" value="Unassembled WGS sequence"/>
</dbReference>
<dbReference type="AlphaFoldDB" id="A0A2P9DT84"/>
<keyword evidence="1" id="KW-0732">Signal</keyword>
<accession>A0A2P9DT84</accession>
<proteinExistence type="predicted"/>
<dbReference type="VEuPathDB" id="PlasmoDB:PRG01_0040600"/>
<gene>
    <name evidence="2" type="ORF">PRG01_0040600</name>
</gene>
<dbReference type="OrthoDB" id="10582143at2759"/>
<name>A0A2P9DT84_PLARE</name>
<dbReference type="InterPro" id="IPR006373">
    <property type="entry name" value="VSA_Rifin"/>
</dbReference>